<gene>
    <name evidence="1" type="ORF">HLI17_31905</name>
</gene>
<proteinExistence type="predicted"/>
<organism evidence="1 2">
    <name type="scientific">Rhizobium laguerreae</name>
    <dbReference type="NCBI Taxonomy" id="1076926"/>
    <lineage>
        <taxon>Bacteria</taxon>
        <taxon>Pseudomonadati</taxon>
        <taxon>Pseudomonadota</taxon>
        <taxon>Alphaproteobacteria</taxon>
        <taxon>Hyphomicrobiales</taxon>
        <taxon>Rhizobiaceae</taxon>
        <taxon>Rhizobium/Agrobacterium group</taxon>
        <taxon>Rhizobium</taxon>
    </lineage>
</organism>
<dbReference type="AlphaFoldDB" id="A0A7Y2RBI5"/>
<comment type="caution">
    <text evidence="1">The sequence shown here is derived from an EMBL/GenBank/DDBJ whole genome shotgun (WGS) entry which is preliminary data.</text>
</comment>
<dbReference type="RefSeq" id="WP_170282869.1">
    <property type="nucleotide sequence ID" value="NZ_JABEQY010000047.1"/>
</dbReference>
<name>A0A7Y2RBI5_9HYPH</name>
<dbReference type="Proteomes" id="UP000530654">
    <property type="component" value="Unassembled WGS sequence"/>
</dbReference>
<evidence type="ECO:0000313" key="2">
    <source>
        <dbReference type="Proteomes" id="UP000530654"/>
    </source>
</evidence>
<sequence length="182" mass="20568">MGRRSDFERIDRDAYQTIDPRAVQMLLPHLRGIKTFAEPCAGDGHLVGALQAAGLLCVYEGDISNGLDALTHPFDEEAVFDAIITNTPWRRDILHPMVDRFMHIAPTWVLLDASWAHTTQRTKPDVQPKTPYLLDRCSHIVSVGRLRWIPETTMKGKDDCAWYRFDAQHSGGPRFIGMEIAA</sequence>
<dbReference type="EMBL" id="JABEQY010000047">
    <property type="protein sequence ID" value="NNH67807.1"/>
    <property type="molecule type" value="Genomic_DNA"/>
</dbReference>
<evidence type="ECO:0000313" key="1">
    <source>
        <dbReference type="EMBL" id="NNH67807.1"/>
    </source>
</evidence>
<reference evidence="1 2" key="1">
    <citation type="submission" date="2020-04" db="EMBL/GenBank/DDBJ databases">
        <title>Rhizobium bacterial biofertilizers improve the content of phenolic compounds of Lactuca sativa L. under non-saline and saline-stress conditions.</title>
        <authorList>
            <person name="Ayuso-Calles M."/>
            <person name="Garcia-Estevez I."/>
            <person name="Jimenez-Gomez A."/>
            <person name="Flores-Felix J.D."/>
            <person name="Escribano-Bailon M."/>
            <person name="Rivas R."/>
        </authorList>
    </citation>
    <scope>NUCLEOTIDE SEQUENCE [LARGE SCALE GENOMIC DNA]</scope>
    <source>
        <strain evidence="1 2">GPTR02</strain>
    </source>
</reference>
<accession>A0A7Y2RBI5</accession>
<protein>
    <recommendedName>
        <fullName evidence="3">SAM-dependent methyltransferase</fullName>
    </recommendedName>
</protein>
<evidence type="ECO:0008006" key="3">
    <source>
        <dbReference type="Google" id="ProtNLM"/>
    </source>
</evidence>